<dbReference type="GO" id="GO:0003887">
    <property type="term" value="F:DNA-directed DNA polymerase activity"/>
    <property type="evidence" value="ECO:0007669"/>
    <property type="project" value="TreeGrafter"/>
</dbReference>
<dbReference type="Pfam" id="PF00817">
    <property type="entry name" value="IMS"/>
    <property type="match status" value="1"/>
</dbReference>
<dbReference type="AlphaFoldDB" id="A0A1X0NXK7"/>
<dbReference type="PANTHER" id="PTHR45873:SF1">
    <property type="entry name" value="DNA POLYMERASE ETA"/>
    <property type="match status" value="1"/>
</dbReference>
<evidence type="ECO:0000313" key="11">
    <source>
        <dbReference type="EMBL" id="ORC89427.1"/>
    </source>
</evidence>
<accession>A0A1X0NXK7</accession>
<dbReference type="VEuPathDB" id="TriTrypDB:TM35_000122020"/>
<dbReference type="InterPro" id="IPR001126">
    <property type="entry name" value="UmuC"/>
</dbReference>
<evidence type="ECO:0000256" key="7">
    <source>
        <dbReference type="ARBA" id="ARBA00023204"/>
    </source>
</evidence>
<dbReference type="PROSITE" id="PS50173">
    <property type="entry name" value="UMUC"/>
    <property type="match status" value="1"/>
</dbReference>
<keyword evidence="5" id="KW-0863">Zinc-finger</keyword>
<feature type="domain" description="UmuC" evidence="10">
    <location>
        <begin position="4"/>
        <end position="270"/>
    </location>
</feature>
<evidence type="ECO:0000256" key="5">
    <source>
        <dbReference type="ARBA" id="ARBA00022771"/>
    </source>
</evidence>
<dbReference type="GeneID" id="39984957"/>
<dbReference type="GO" id="GO:0005657">
    <property type="term" value="C:replication fork"/>
    <property type="evidence" value="ECO:0007669"/>
    <property type="project" value="UniProtKB-ARBA"/>
</dbReference>
<dbReference type="GO" id="GO:0005634">
    <property type="term" value="C:nucleus"/>
    <property type="evidence" value="ECO:0007669"/>
    <property type="project" value="UniProtKB-SubCell"/>
</dbReference>
<dbReference type="GO" id="GO:0042276">
    <property type="term" value="P:error-prone translesion synthesis"/>
    <property type="evidence" value="ECO:0007669"/>
    <property type="project" value="TreeGrafter"/>
</dbReference>
<dbReference type="InterPro" id="IPR043502">
    <property type="entry name" value="DNA/RNA_pol_sf"/>
</dbReference>
<gene>
    <name evidence="11" type="ORF">TM35_000122020</name>
</gene>
<dbReference type="STRING" id="67003.A0A1X0NXK7"/>
<name>A0A1X0NXK7_9TRYP</name>
<evidence type="ECO:0000259" key="10">
    <source>
        <dbReference type="PROSITE" id="PS50173"/>
    </source>
</evidence>
<dbReference type="Pfam" id="PF11799">
    <property type="entry name" value="IMS_C"/>
    <property type="match status" value="1"/>
</dbReference>
<dbReference type="Gene3D" id="3.40.1170.60">
    <property type="match status" value="1"/>
</dbReference>
<dbReference type="FunFam" id="3.40.1170.60:FF:000008">
    <property type="entry name" value="DNA polymerase eta subunit"/>
    <property type="match status" value="1"/>
</dbReference>
<keyword evidence="2" id="KW-0808">Transferase</keyword>
<dbReference type="SUPFAM" id="SSF100879">
    <property type="entry name" value="Lesion bypass DNA polymerase (Y-family), little finger domain"/>
    <property type="match status" value="1"/>
</dbReference>
<keyword evidence="4" id="KW-0227">DNA damage</keyword>
<dbReference type="OrthoDB" id="5723at2759"/>
<keyword evidence="7" id="KW-0234">DNA repair</keyword>
<dbReference type="SUPFAM" id="SSF56672">
    <property type="entry name" value="DNA/RNA polymerases"/>
    <property type="match status" value="1"/>
</dbReference>
<keyword evidence="6" id="KW-0862">Zinc</keyword>
<dbReference type="EMBL" id="NBCO01000012">
    <property type="protein sequence ID" value="ORC89427.1"/>
    <property type="molecule type" value="Genomic_DNA"/>
</dbReference>
<dbReference type="GO" id="GO:0009314">
    <property type="term" value="P:response to radiation"/>
    <property type="evidence" value="ECO:0007669"/>
    <property type="project" value="TreeGrafter"/>
</dbReference>
<dbReference type="InterPro" id="IPR036775">
    <property type="entry name" value="DNA_pol_Y-fam_lit_finger_sf"/>
</dbReference>
<dbReference type="Gene3D" id="3.30.1490.100">
    <property type="entry name" value="DNA polymerase, Y-family, little finger domain"/>
    <property type="match status" value="1"/>
</dbReference>
<dbReference type="GO" id="GO:0006281">
    <property type="term" value="P:DNA repair"/>
    <property type="evidence" value="ECO:0007669"/>
    <property type="project" value="UniProtKB-KW"/>
</dbReference>
<evidence type="ECO:0000256" key="8">
    <source>
        <dbReference type="ARBA" id="ARBA00023242"/>
    </source>
</evidence>
<sequence length="521" mass="58831">MRCIAHLDMDCFYAQVEAVRLGIDCRTEPYILSQWGNLIAVNYPARQCGIVRFNTVEEAKEKCPHVKVSHVATYAVGETEYKYHEKPQKGTHKVALEPYREASRHIFNILRSFEGVKLEKGSVDEAFLDVTVAAEQIKKSVMMLNTKPLSSLEDVMEPSTRVILNRQEEINAWFEERGKNFHELFDSSLHPLASMENILLLGAASRVVWNIRQRIREELHYDCSAGIAHNKLLAKSISSRHKPNQQTLLLPNCVASAMWDTSFRDIRGFGGKYGEAVQHACGGMELCREAWLVPKEVFKVLLGDANADYTYRRLRCYDEEKITKRSISKTLMASKVFNPPTSLAEGVKKWITVLSSELCARYKEFCDTYNAKGHTLNVKLGNRGLSHLSNVLNRTLALPELVTTETLINATMHCVISTLSEQYGVTVNAVTLTIGSFKEKVNDDGMRQRQQMVLTSFFAKKDAEKRDRSNSNEATVITISSSSSLSSLSSAECLEQQQISNKEVVDLEEEPNTEKEVIFID</sequence>
<evidence type="ECO:0000256" key="9">
    <source>
        <dbReference type="ARBA" id="ARBA00044975"/>
    </source>
</evidence>
<dbReference type="GO" id="GO:0008270">
    <property type="term" value="F:zinc ion binding"/>
    <property type="evidence" value="ECO:0007669"/>
    <property type="project" value="UniProtKB-KW"/>
</dbReference>
<evidence type="ECO:0000256" key="4">
    <source>
        <dbReference type="ARBA" id="ARBA00022763"/>
    </source>
</evidence>
<protein>
    <recommendedName>
        <fullName evidence="9">DNA polymerase eta</fullName>
    </recommendedName>
</protein>
<evidence type="ECO:0000256" key="3">
    <source>
        <dbReference type="ARBA" id="ARBA00022723"/>
    </source>
</evidence>
<proteinExistence type="predicted"/>
<reference evidence="11 12" key="1">
    <citation type="submission" date="2017-03" db="EMBL/GenBank/DDBJ databases">
        <title>An alternative strategy for trypanosome survival in the mammalian bloodstream revealed through genome and transcriptome analysis of the ubiquitous bovine parasite Trypanosoma (Megatrypanum) theileri.</title>
        <authorList>
            <person name="Kelly S."/>
            <person name="Ivens A."/>
            <person name="Mott A."/>
            <person name="O'Neill E."/>
            <person name="Emms D."/>
            <person name="Macleod O."/>
            <person name="Voorheis P."/>
            <person name="Matthews J."/>
            <person name="Matthews K."/>
            <person name="Carrington M."/>
        </authorList>
    </citation>
    <scope>NUCLEOTIDE SEQUENCE [LARGE SCALE GENOMIC DNA]</scope>
    <source>
        <strain evidence="11">Edinburgh</strain>
    </source>
</reference>
<dbReference type="GO" id="GO:0003684">
    <property type="term" value="F:damaged DNA binding"/>
    <property type="evidence" value="ECO:0007669"/>
    <property type="project" value="InterPro"/>
</dbReference>
<dbReference type="Gene3D" id="1.10.150.20">
    <property type="entry name" value="5' to 3' exonuclease, C-terminal subdomain"/>
    <property type="match status" value="1"/>
</dbReference>
<dbReference type="GO" id="GO:0070987">
    <property type="term" value="P:error-free translesion synthesis"/>
    <property type="evidence" value="ECO:0007669"/>
    <property type="project" value="UniProtKB-ARBA"/>
</dbReference>
<dbReference type="PANTHER" id="PTHR45873">
    <property type="entry name" value="DNA POLYMERASE ETA"/>
    <property type="match status" value="1"/>
</dbReference>
<comment type="caution">
    <text evidence="11">The sequence shown here is derived from an EMBL/GenBank/DDBJ whole genome shotgun (WGS) entry which is preliminary data.</text>
</comment>
<keyword evidence="12" id="KW-1185">Reference proteome</keyword>
<keyword evidence="8" id="KW-0539">Nucleus</keyword>
<evidence type="ECO:0000313" key="12">
    <source>
        <dbReference type="Proteomes" id="UP000192257"/>
    </source>
</evidence>
<organism evidence="11 12">
    <name type="scientific">Trypanosoma theileri</name>
    <dbReference type="NCBI Taxonomy" id="67003"/>
    <lineage>
        <taxon>Eukaryota</taxon>
        <taxon>Discoba</taxon>
        <taxon>Euglenozoa</taxon>
        <taxon>Kinetoplastea</taxon>
        <taxon>Metakinetoplastina</taxon>
        <taxon>Trypanosomatida</taxon>
        <taxon>Trypanosomatidae</taxon>
        <taxon>Trypanosoma</taxon>
    </lineage>
</organism>
<comment type="subcellular location">
    <subcellularLocation>
        <location evidence="1">Nucleus</location>
    </subcellularLocation>
</comment>
<dbReference type="InterPro" id="IPR052230">
    <property type="entry name" value="DNA_polymerase_eta"/>
</dbReference>
<dbReference type="RefSeq" id="XP_028883493.1">
    <property type="nucleotide sequence ID" value="XM_029025177.1"/>
</dbReference>
<dbReference type="Gene3D" id="3.30.70.270">
    <property type="match status" value="1"/>
</dbReference>
<evidence type="ECO:0000256" key="1">
    <source>
        <dbReference type="ARBA" id="ARBA00004123"/>
    </source>
</evidence>
<dbReference type="InterPro" id="IPR017961">
    <property type="entry name" value="DNA_pol_Y-fam_little_finger"/>
</dbReference>
<dbReference type="GO" id="GO:0051276">
    <property type="term" value="P:chromosome organization"/>
    <property type="evidence" value="ECO:0007669"/>
    <property type="project" value="UniProtKB-ARBA"/>
</dbReference>
<dbReference type="GO" id="GO:0035861">
    <property type="term" value="C:site of double-strand break"/>
    <property type="evidence" value="ECO:0007669"/>
    <property type="project" value="TreeGrafter"/>
</dbReference>
<dbReference type="Proteomes" id="UP000192257">
    <property type="component" value="Unassembled WGS sequence"/>
</dbReference>
<keyword evidence="3" id="KW-0479">Metal-binding</keyword>
<evidence type="ECO:0000256" key="2">
    <source>
        <dbReference type="ARBA" id="ARBA00022679"/>
    </source>
</evidence>
<dbReference type="PIRSF" id="PIRSF036603">
    <property type="entry name" value="DPol_eta"/>
    <property type="match status" value="1"/>
</dbReference>
<evidence type="ECO:0000256" key="6">
    <source>
        <dbReference type="ARBA" id="ARBA00022833"/>
    </source>
</evidence>
<dbReference type="InterPro" id="IPR043128">
    <property type="entry name" value="Rev_trsase/Diguanyl_cyclase"/>
</dbReference>